<dbReference type="Pfam" id="PF01381">
    <property type="entry name" value="HTH_3"/>
    <property type="match status" value="1"/>
</dbReference>
<dbReference type="CDD" id="cd00093">
    <property type="entry name" value="HTH_XRE"/>
    <property type="match status" value="1"/>
</dbReference>
<dbReference type="Proteomes" id="UP001652445">
    <property type="component" value="Unassembled WGS sequence"/>
</dbReference>
<dbReference type="Gene3D" id="1.10.260.40">
    <property type="entry name" value="lambda repressor-like DNA-binding domains"/>
    <property type="match status" value="1"/>
</dbReference>
<proteinExistence type="predicted"/>
<sequence>MERNWLVEIRNIKEYTQEQVADLCEIKRPYYTMIETGKRRPSVDVAKKIAIVLGFEWIIFFAIDSNDSLHENEHSAG</sequence>
<evidence type="ECO:0000313" key="3">
    <source>
        <dbReference type="Proteomes" id="UP001652445"/>
    </source>
</evidence>
<dbReference type="EMBL" id="JAOQIO010000124">
    <property type="protein sequence ID" value="MCU6798032.1"/>
    <property type="molecule type" value="Genomic_DNA"/>
</dbReference>
<dbReference type="RefSeq" id="WP_262688714.1">
    <property type="nucleotide sequence ID" value="NZ_JAOQIO010000124.1"/>
</dbReference>
<reference evidence="2 3" key="1">
    <citation type="submission" date="2022-09" db="EMBL/GenBank/DDBJ databases">
        <authorList>
            <person name="Han X.L."/>
            <person name="Wang Q."/>
            <person name="Lu T."/>
        </authorList>
    </citation>
    <scope>NUCLEOTIDE SEQUENCE [LARGE SCALE GENOMIC DNA]</scope>
    <source>
        <strain evidence="2 3">WQ 127069</strain>
    </source>
</reference>
<dbReference type="InterPro" id="IPR001387">
    <property type="entry name" value="Cro/C1-type_HTH"/>
</dbReference>
<dbReference type="SUPFAM" id="SSF47413">
    <property type="entry name" value="lambda repressor-like DNA-binding domains"/>
    <property type="match status" value="1"/>
</dbReference>
<feature type="domain" description="HTH cro/C1-type" evidence="1">
    <location>
        <begin position="6"/>
        <end position="60"/>
    </location>
</feature>
<dbReference type="SMART" id="SM00530">
    <property type="entry name" value="HTH_XRE"/>
    <property type="match status" value="1"/>
</dbReference>
<keyword evidence="3" id="KW-1185">Reference proteome</keyword>
<name>A0ABT2UTR2_9BACL</name>
<protein>
    <submittedName>
        <fullName evidence="2">Helix-turn-helix transcriptional regulator</fullName>
    </submittedName>
</protein>
<evidence type="ECO:0000313" key="2">
    <source>
        <dbReference type="EMBL" id="MCU6798032.1"/>
    </source>
</evidence>
<dbReference type="PROSITE" id="PS50943">
    <property type="entry name" value="HTH_CROC1"/>
    <property type="match status" value="1"/>
</dbReference>
<dbReference type="InterPro" id="IPR010982">
    <property type="entry name" value="Lambda_DNA-bd_dom_sf"/>
</dbReference>
<gene>
    <name evidence="2" type="ORF">OB236_38495</name>
</gene>
<organism evidence="2 3">
    <name type="scientific">Paenibacillus baimaensis</name>
    <dbReference type="NCBI Taxonomy" id="2982185"/>
    <lineage>
        <taxon>Bacteria</taxon>
        <taxon>Bacillati</taxon>
        <taxon>Bacillota</taxon>
        <taxon>Bacilli</taxon>
        <taxon>Bacillales</taxon>
        <taxon>Paenibacillaceae</taxon>
        <taxon>Paenibacillus</taxon>
    </lineage>
</organism>
<comment type="caution">
    <text evidence="2">The sequence shown here is derived from an EMBL/GenBank/DDBJ whole genome shotgun (WGS) entry which is preliminary data.</text>
</comment>
<evidence type="ECO:0000259" key="1">
    <source>
        <dbReference type="PROSITE" id="PS50943"/>
    </source>
</evidence>
<accession>A0ABT2UTR2</accession>